<keyword evidence="5 7" id="KW-1133">Transmembrane helix</keyword>
<comment type="subunit">
    <text evidence="7">The complex comprises the extracytoplasmic solute receptor protein and the two transmembrane proteins.</text>
</comment>
<dbReference type="PANTHER" id="PTHR33362">
    <property type="entry name" value="SIALIC ACID TRAP TRANSPORTER PERMEASE PROTEIN SIAT-RELATED"/>
    <property type="match status" value="1"/>
</dbReference>
<keyword evidence="6 7" id="KW-0472">Membrane</keyword>
<keyword evidence="10" id="KW-1185">Reference proteome</keyword>
<evidence type="ECO:0000256" key="5">
    <source>
        <dbReference type="ARBA" id="ARBA00022989"/>
    </source>
</evidence>
<evidence type="ECO:0000256" key="2">
    <source>
        <dbReference type="ARBA" id="ARBA00022475"/>
    </source>
</evidence>
<gene>
    <name evidence="9" type="ORF">DFP81_10652</name>
</gene>
<keyword evidence="4 7" id="KW-0812">Transmembrane</keyword>
<keyword evidence="2" id="KW-1003">Cell membrane</keyword>
<feature type="transmembrane region" description="Helical" evidence="7">
    <location>
        <begin position="173"/>
        <end position="194"/>
    </location>
</feature>
<evidence type="ECO:0000313" key="9">
    <source>
        <dbReference type="EMBL" id="REG83192.1"/>
    </source>
</evidence>
<feature type="transmembrane region" description="Helical" evidence="7">
    <location>
        <begin position="49"/>
        <end position="68"/>
    </location>
</feature>
<evidence type="ECO:0000256" key="7">
    <source>
        <dbReference type="RuleBase" id="RU369079"/>
    </source>
</evidence>
<feature type="transmembrane region" description="Helical" evidence="7">
    <location>
        <begin position="137"/>
        <end position="161"/>
    </location>
</feature>
<evidence type="ECO:0000256" key="3">
    <source>
        <dbReference type="ARBA" id="ARBA00022519"/>
    </source>
</evidence>
<feature type="transmembrane region" description="Helical" evidence="7">
    <location>
        <begin position="95"/>
        <end position="125"/>
    </location>
</feature>
<feature type="transmembrane region" description="Helical" evidence="7">
    <location>
        <begin position="215"/>
        <end position="236"/>
    </location>
</feature>
<comment type="similarity">
    <text evidence="7">Belongs to the TRAP transporter large permease family.</text>
</comment>
<sequence length="427" mass="44796">MSSGALSLLAIFAVCLIIDVPILFSLLIAALGYLLFFEAAPMMVAAQQYVAGMHSFTLLAIPLFVFAAQLMNRAGLTVRIINLCMAIVGNKPGGLAVVAVLACMLFGALSGSGVADVVAIGSMLLPAMKKEGYAPGFSAALVGTSSSLGTVIPPSIVMIIYGTTANASIGKLFMGGIIPGILLATGLIIVAVYLSKKNGWSGGKRFSRMEQLIALRDAIPALIVPVLIIGGIRLGIFTPTEAAISAIVYALILGFVIYRCLNLKSLLDSLKETAETSAAILLIIAAAGLFAWCLSYEAVPQAVAALIADLTSSKYSVLLLLMAVILVLGTFMESIAIIIIITPIVLPLLQTYNIDLIHFGVLLTINLAIGANTPPLGIDLMASCRIAGIKTSEAFRPLLLMLASMVMVLLLLIFVPEIVLYLPNLME</sequence>
<comment type="subcellular location">
    <subcellularLocation>
        <location evidence="1 7">Cell inner membrane</location>
        <topology evidence="1 7">Multi-pass membrane protein</topology>
    </subcellularLocation>
</comment>
<dbReference type="InterPro" id="IPR010656">
    <property type="entry name" value="DctM"/>
</dbReference>
<dbReference type="GO" id="GO:0022857">
    <property type="term" value="F:transmembrane transporter activity"/>
    <property type="evidence" value="ECO:0007669"/>
    <property type="project" value="UniProtKB-UniRule"/>
</dbReference>
<proteinExistence type="inferred from homology"/>
<feature type="transmembrane region" description="Helical" evidence="7">
    <location>
        <begin position="319"/>
        <end position="349"/>
    </location>
</feature>
<evidence type="ECO:0000256" key="6">
    <source>
        <dbReference type="ARBA" id="ARBA00023136"/>
    </source>
</evidence>
<evidence type="ECO:0000259" key="8">
    <source>
        <dbReference type="Pfam" id="PF06808"/>
    </source>
</evidence>
<dbReference type="PIRSF" id="PIRSF006066">
    <property type="entry name" value="HI0050"/>
    <property type="match status" value="1"/>
</dbReference>
<accession>A0A3E0DM53</accession>
<dbReference type="Proteomes" id="UP000256542">
    <property type="component" value="Unassembled WGS sequence"/>
</dbReference>
<feature type="transmembrane region" description="Helical" evidence="7">
    <location>
        <begin position="279"/>
        <end position="299"/>
    </location>
</feature>
<dbReference type="NCBIfam" id="TIGR00786">
    <property type="entry name" value="dctM"/>
    <property type="match status" value="1"/>
</dbReference>
<dbReference type="EMBL" id="QUNG01000006">
    <property type="protein sequence ID" value="REG83192.1"/>
    <property type="molecule type" value="Genomic_DNA"/>
</dbReference>
<evidence type="ECO:0000313" key="10">
    <source>
        <dbReference type="Proteomes" id="UP000256542"/>
    </source>
</evidence>
<reference evidence="9 10" key="1">
    <citation type="submission" date="2018-08" db="EMBL/GenBank/DDBJ databases">
        <title>Genomic Encyclopedia of Type Strains, Phase III (KMG-III): the genomes of soil and plant-associated and newly described type strains.</title>
        <authorList>
            <person name="Whitman W."/>
        </authorList>
    </citation>
    <scope>NUCLEOTIDE SEQUENCE [LARGE SCALE GENOMIC DNA]</scope>
    <source>
        <strain evidence="9 10">CECT 7375</strain>
    </source>
</reference>
<feature type="domain" description="TRAP C4-dicarboxylate transport system permease DctM subunit" evidence="8">
    <location>
        <begin position="9"/>
        <end position="418"/>
    </location>
</feature>
<name>A0A3E0DM53_9GAMM</name>
<keyword evidence="7" id="KW-0813">Transport</keyword>
<comment type="caution">
    <text evidence="9">The sequence shown here is derived from an EMBL/GenBank/DDBJ whole genome shotgun (WGS) entry which is preliminary data.</text>
</comment>
<feature type="transmembrane region" description="Helical" evidence="7">
    <location>
        <begin position="6"/>
        <end position="37"/>
    </location>
</feature>
<dbReference type="InterPro" id="IPR004681">
    <property type="entry name" value="TRAP_DctM"/>
</dbReference>
<feature type="transmembrane region" description="Helical" evidence="7">
    <location>
        <begin position="356"/>
        <end position="378"/>
    </location>
</feature>
<dbReference type="Pfam" id="PF06808">
    <property type="entry name" value="DctM"/>
    <property type="match status" value="1"/>
</dbReference>
<organism evidence="9 10">
    <name type="scientific">Marinomonas pollencensis</name>
    <dbReference type="NCBI Taxonomy" id="491954"/>
    <lineage>
        <taxon>Bacteria</taxon>
        <taxon>Pseudomonadati</taxon>
        <taxon>Pseudomonadota</taxon>
        <taxon>Gammaproteobacteria</taxon>
        <taxon>Oceanospirillales</taxon>
        <taxon>Oceanospirillaceae</taxon>
        <taxon>Marinomonas</taxon>
    </lineage>
</organism>
<protein>
    <recommendedName>
        <fullName evidence="7">TRAP transporter large permease protein</fullName>
    </recommendedName>
</protein>
<feature type="transmembrane region" description="Helical" evidence="7">
    <location>
        <begin position="398"/>
        <end position="422"/>
    </location>
</feature>
<keyword evidence="3 7" id="KW-0997">Cell inner membrane</keyword>
<dbReference type="RefSeq" id="WP_115897680.1">
    <property type="nucleotide sequence ID" value="NZ_QUNG01000006.1"/>
</dbReference>
<evidence type="ECO:0000256" key="4">
    <source>
        <dbReference type="ARBA" id="ARBA00022692"/>
    </source>
</evidence>
<dbReference type="AlphaFoldDB" id="A0A3E0DM53"/>
<dbReference type="GO" id="GO:0005886">
    <property type="term" value="C:plasma membrane"/>
    <property type="evidence" value="ECO:0007669"/>
    <property type="project" value="UniProtKB-SubCell"/>
</dbReference>
<feature type="transmembrane region" description="Helical" evidence="7">
    <location>
        <begin position="242"/>
        <end position="258"/>
    </location>
</feature>
<dbReference type="OrthoDB" id="9796052at2"/>
<evidence type="ECO:0000256" key="1">
    <source>
        <dbReference type="ARBA" id="ARBA00004429"/>
    </source>
</evidence>
<comment type="function">
    <text evidence="7">Part of the tripartite ATP-independent periplasmic (TRAP) transport system.</text>
</comment>